<dbReference type="Proteomes" id="UP000552644">
    <property type="component" value="Unassembled WGS sequence"/>
</dbReference>
<dbReference type="SUPFAM" id="SSF46785">
    <property type="entry name" value="Winged helix' DNA-binding domain"/>
    <property type="match status" value="1"/>
</dbReference>
<dbReference type="GO" id="GO:0006950">
    <property type="term" value="P:response to stress"/>
    <property type="evidence" value="ECO:0007669"/>
    <property type="project" value="TreeGrafter"/>
</dbReference>
<dbReference type="Pfam" id="PF12802">
    <property type="entry name" value="MarR_2"/>
    <property type="match status" value="1"/>
</dbReference>
<dbReference type="PANTHER" id="PTHR33164:SF106">
    <property type="entry name" value="TRANSCRIPTIONAL REGULATORY PROTEIN"/>
    <property type="match status" value="1"/>
</dbReference>
<evidence type="ECO:0000259" key="1">
    <source>
        <dbReference type="PROSITE" id="PS50995"/>
    </source>
</evidence>
<dbReference type="RefSeq" id="WP_184714054.1">
    <property type="nucleotide sequence ID" value="NZ_JACHJP010000002.1"/>
</dbReference>
<dbReference type="SMART" id="SM00347">
    <property type="entry name" value="HTH_MARR"/>
    <property type="match status" value="1"/>
</dbReference>
<name>A0A7W7VME3_9ACTN</name>
<proteinExistence type="predicted"/>
<reference evidence="2 3" key="1">
    <citation type="submission" date="2020-08" db="EMBL/GenBank/DDBJ databases">
        <title>Genomic Encyclopedia of Type Strains, Phase III (KMG-III): the genomes of soil and plant-associated and newly described type strains.</title>
        <authorList>
            <person name="Whitman W."/>
        </authorList>
    </citation>
    <scope>NUCLEOTIDE SEQUENCE [LARGE SCALE GENOMIC DNA]</scope>
    <source>
        <strain evidence="2 3">CECT 8840</strain>
    </source>
</reference>
<dbReference type="EMBL" id="JACHJP010000002">
    <property type="protein sequence ID" value="MBB4915389.1"/>
    <property type="molecule type" value="Genomic_DNA"/>
</dbReference>
<gene>
    <name evidence="2" type="ORF">FHS44_002474</name>
</gene>
<dbReference type="InterPro" id="IPR036388">
    <property type="entry name" value="WH-like_DNA-bd_sf"/>
</dbReference>
<dbReference type="GO" id="GO:0003677">
    <property type="term" value="F:DNA binding"/>
    <property type="evidence" value="ECO:0007669"/>
    <property type="project" value="UniProtKB-KW"/>
</dbReference>
<evidence type="ECO:0000313" key="2">
    <source>
        <dbReference type="EMBL" id="MBB4915389.1"/>
    </source>
</evidence>
<dbReference type="InterPro" id="IPR039422">
    <property type="entry name" value="MarR/SlyA-like"/>
</dbReference>
<keyword evidence="3" id="KW-1185">Reference proteome</keyword>
<dbReference type="Gene3D" id="1.10.10.10">
    <property type="entry name" value="Winged helix-like DNA-binding domain superfamily/Winged helix DNA-binding domain"/>
    <property type="match status" value="1"/>
</dbReference>
<dbReference type="InterPro" id="IPR000835">
    <property type="entry name" value="HTH_MarR-typ"/>
</dbReference>
<dbReference type="AlphaFoldDB" id="A0A7W7VME3"/>
<sequence>MEGKPRPEASAERALAEMDGLIALSLVGQQHIAQRLGLNTTDLTCLGHILGAARNPISAGELAERADLTTGAVTGVLNRLEQAGYARRQADPADRRRVLVVADTSAAARVAAVYEPFYRRLGALFADYTSDEIGVLADWFTRATALMRTSLEEIRRETPS</sequence>
<dbReference type="PANTHER" id="PTHR33164">
    <property type="entry name" value="TRANSCRIPTIONAL REGULATOR, MARR FAMILY"/>
    <property type="match status" value="1"/>
</dbReference>
<evidence type="ECO:0000313" key="3">
    <source>
        <dbReference type="Proteomes" id="UP000552644"/>
    </source>
</evidence>
<feature type="domain" description="HTH marR-type" evidence="1">
    <location>
        <begin position="8"/>
        <end position="145"/>
    </location>
</feature>
<accession>A0A7W7VME3</accession>
<dbReference type="GO" id="GO:0003700">
    <property type="term" value="F:DNA-binding transcription factor activity"/>
    <property type="evidence" value="ECO:0007669"/>
    <property type="project" value="InterPro"/>
</dbReference>
<dbReference type="InterPro" id="IPR036390">
    <property type="entry name" value="WH_DNA-bd_sf"/>
</dbReference>
<keyword evidence="2" id="KW-0238">DNA-binding</keyword>
<organism evidence="2 3">
    <name type="scientific">Streptosporangium saharense</name>
    <dbReference type="NCBI Taxonomy" id="1706840"/>
    <lineage>
        <taxon>Bacteria</taxon>
        <taxon>Bacillati</taxon>
        <taxon>Actinomycetota</taxon>
        <taxon>Actinomycetes</taxon>
        <taxon>Streptosporangiales</taxon>
        <taxon>Streptosporangiaceae</taxon>
        <taxon>Streptosporangium</taxon>
    </lineage>
</organism>
<protein>
    <submittedName>
        <fullName evidence="2">DNA-binding MarR family transcriptional regulator</fullName>
    </submittedName>
</protein>
<dbReference type="PROSITE" id="PS50995">
    <property type="entry name" value="HTH_MARR_2"/>
    <property type="match status" value="1"/>
</dbReference>
<comment type="caution">
    <text evidence="2">The sequence shown here is derived from an EMBL/GenBank/DDBJ whole genome shotgun (WGS) entry which is preliminary data.</text>
</comment>